<dbReference type="Gene3D" id="1.25.40.420">
    <property type="match status" value="1"/>
</dbReference>
<dbReference type="Pfam" id="PF07534">
    <property type="entry name" value="TLD"/>
    <property type="match status" value="1"/>
</dbReference>
<dbReference type="Gene3D" id="3.30.710.10">
    <property type="entry name" value="Potassium Channel Kv1.1, Chain A"/>
    <property type="match status" value="1"/>
</dbReference>
<dbReference type="InterPro" id="IPR006571">
    <property type="entry name" value="TLDc_dom"/>
</dbReference>
<reference evidence="3 4" key="1">
    <citation type="submission" date="2014-02" db="EMBL/GenBank/DDBJ databases">
        <title>Single nucleus genome sequencing reveals high similarity among nuclei of an endomycorrhizal fungus.</title>
        <authorList>
            <person name="Lin K."/>
            <person name="Geurts R."/>
            <person name="Zhang Z."/>
            <person name="Limpens E."/>
            <person name="Saunders D.G."/>
            <person name="Mu D."/>
            <person name="Pang E."/>
            <person name="Cao H."/>
            <person name="Cha H."/>
            <person name="Lin T."/>
            <person name="Zhou Q."/>
            <person name="Shang Y."/>
            <person name="Li Y."/>
            <person name="Ivanov S."/>
            <person name="Sharma T."/>
            <person name="Velzen R.V."/>
            <person name="Ruijter N.D."/>
            <person name="Aanen D.K."/>
            <person name="Win J."/>
            <person name="Kamoun S."/>
            <person name="Bisseling T."/>
            <person name="Huang S."/>
        </authorList>
    </citation>
    <scope>NUCLEOTIDE SEQUENCE [LARGE SCALE GENOMIC DNA]</scope>
    <source>
        <strain evidence="4">DAOM197198w</strain>
    </source>
</reference>
<organism evidence="3 4">
    <name type="scientific">Rhizophagus irregularis (strain DAOM 197198w)</name>
    <name type="common">Glomus intraradices</name>
    <dbReference type="NCBI Taxonomy" id="1432141"/>
    <lineage>
        <taxon>Eukaryota</taxon>
        <taxon>Fungi</taxon>
        <taxon>Fungi incertae sedis</taxon>
        <taxon>Mucoromycota</taxon>
        <taxon>Glomeromycotina</taxon>
        <taxon>Glomeromycetes</taxon>
        <taxon>Glomerales</taxon>
        <taxon>Glomeraceae</taxon>
        <taxon>Rhizophagus</taxon>
    </lineage>
</organism>
<dbReference type="EMBL" id="JEMT01012643">
    <property type="protein sequence ID" value="EXX74988.1"/>
    <property type="molecule type" value="Genomic_DNA"/>
</dbReference>
<dbReference type="Proteomes" id="UP000022910">
    <property type="component" value="Unassembled WGS sequence"/>
</dbReference>
<keyword evidence="4" id="KW-1185">Reference proteome</keyword>
<dbReference type="SMART" id="SM00225">
    <property type="entry name" value="BTB"/>
    <property type="match status" value="1"/>
</dbReference>
<dbReference type="PANTHER" id="PTHR46306:SF1">
    <property type="entry name" value="BTB_POZ DOMAIN-CONTAINING PROTEIN 9"/>
    <property type="match status" value="1"/>
</dbReference>
<evidence type="ECO:0000259" key="1">
    <source>
        <dbReference type="PROSITE" id="PS50097"/>
    </source>
</evidence>
<dbReference type="AlphaFoldDB" id="A0A015N710"/>
<proteinExistence type="predicted"/>
<evidence type="ECO:0000313" key="3">
    <source>
        <dbReference type="EMBL" id="EXX74988.1"/>
    </source>
</evidence>
<evidence type="ECO:0008006" key="5">
    <source>
        <dbReference type="Google" id="ProtNLM"/>
    </source>
</evidence>
<dbReference type="PROSITE" id="PS50097">
    <property type="entry name" value="BTB"/>
    <property type="match status" value="1"/>
</dbReference>
<comment type="caution">
    <text evidence="3">The sequence shown here is derived from an EMBL/GenBank/DDBJ whole genome shotgun (WGS) entry which is preliminary data.</text>
</comment>
<dbReference type="GO" id="GO:0005737">
    <property type="term" value="C:cytoplasm"/>
    <property type="evidence" value="ECO:0007669"/>
    <property type="project" value="TreeGrafter"/>
</dbReference>
<dbReference type="Pfam" id="PF00651">
    <property type="entry name" value="BTB"/>
    <property type="match status" value="1"/>
</dbReference>
<dbReference type="InterPro" id="IPR000210">
    <property type="entry name" value="BTB/POZ_dom"/>
</dbReference>
<feature type="domain" description="BTB" evidence="1">
    <location>
        <begin position="26"/>
        <end position="99"/>
    </location>
</feature>
<dbReference type="InterPro" id="IPR052407">
    <property type="entry name" value="BTB_POZ_domain_cont_9"/>
</dbReference>
<accession>A0A015N710</accession>
<protein>
    <recommendedName>
        <fullName evidence="5">Kelch-like protein 17</fullName>
    </recommendedName>
</protein>
<dbReference type="InterPro" id="IPR011333">
    <property type="entry name" value="SKP1/BTB/POZ_sf"/>
</dbReference>
<evidence type="ECO:0000259" key="2">
    <source>
        <dbReference type="PROSITE" id="PS51886"/>
    </source>
</evidence>
<dbReference type="PANTHER" id="PTHR46306">
    <property type="entry name" value="BTB/POZ DOMAIN-CONTAINING PROTEIN 9"/>
    <property type="match status" value="1"/>
</dbReference>
<dbReference type="PROSITE" id="PS51886">
    <property type="entry name" value="TLDC"/>
    <property type="match status" value="1"/>
</dbReference>
<dbReference type="CDD" id="cd18186">
    <property type="entry name" value="BTB_POZ_ZBTB_KLHL-like"/>
    <property type="match status" value="1"/>
</dbReference>
<dbReference type="HOGENOM" id="CLU_021542_0_2_1"/>
<gene>
    <name evidence="3" type="ORF">RirG_046050</name>
</gene>
<evidence type="ECO:0000313" key="4">
    <source>
        <dbReference type="Proteomes" id="UP000022910"/>
    </source>
</evidence>
<sequence>MVDNKISLLPKLSQNLLEILNDDEYYDITIEVGNDSHIKVFRAHMVILHHRSPYLRRIISINRNKNDGTLVHIKLPEILPEIFQIILRYIYGGGLSLDDYNTSDIIKILVAANKLGLQEIINHLQSFLIENKTLWMEQNFNIVYQTTFKNDSFLDLQNYCTNLIIKKPDTLFKSSNSYLIPEKLLISLIKDDNLQMKEIQVWENVIKWGLDQNPSLPSNPSKFSKDDFNILKNTLEKCIPFVRFHNLTSKEFSDKVLPYKKILPKEIYMDLLKTFLNSNKKQNNKSNPRRIIKEVSLRTVDSKIITFQHVELISKWIDRAETKDNFPYNTYEFKLIYRGSRDGLTRKRFHEICDYKSRTVTIAKVKDSSEILGGYNPISWKSDNSVGATKNSFIFSLNDKIENYILSRVAYENHAINNLSYFGPSFGNGDLKLLGVRSTNNKCVSRKSSYEKPIRKNENEFFVDECEVFRII</sequence>
<dbReference type="SUPFAM" id="SSF54695">
    <property type="entry name" value="POZ domain"/>
    <property type="match status" value="1"/>
</dbReference>
<dbReference type="OrthoDB" id="2316821at2759"/>
<name>A0A015N710_RHIIW</name>
<feature type="domain" description="TLDc" evidence="2">
    <location>
        <begin position="303"/>
        <end position="472"/>
    </location>
</feature>